<dbReference type="EC" id="2.1.1.234" evidence="2"/>
<dbReference type="Pfam" id="PF13649">
    <property type="entry name" value="Methyltransf_25"/>
    <property type="match status" value="1"/>
</dbReference>
<evidence type="ECO:0000313" key="3">
    <source>
        <dbReference type="Proteomes" id="UP000318017"/>
    </source>
</evidence>
<sequence>MRKTKASIYDFPTYYDLVFGSDTAAEMRFLQQAFTRYVDGPVRQVFEPACGTGRLLYRMGQKGFGVGGIDLNPLAVEYCNKRLERLGLKGRVLLGDMADFEVPKPFDAAFNTINSFRHLQTEELAVAHLECVAQAVRPGGIYVLGLHLTPRGEATDEEAWSARRGQLSINTSMWPIEKNPKKRIERFGIRFDVFKPTETMRIEDVLELRSYNVKQFQSLLASVSNWEVMDFYDFAYEIEHPILLNSATEDVLVILKRKA</sequence>
<dbReference type="EMBL" id="CP036298">
    <property type="protein sequence ID" value="QDV27417.1"/>
    <property type="molecule type" value="Genomic_DNA"/>
</dbReference>
<organism evidence="2 3">
    <name type="scientific">Aureliella helgolandensis</name>
    <dbReference type="NCBI Taxonomy" id="2527968"/>
    <lineage>
        <taxon>Bacteria</taxon>
        <taxon>Pseudomonadati</taxon>
        <taxon>Planctomycetota</taxon>
        <taxon>Planctomycetia</taxon>
        <taxon>Pirellulales</taxon>
        <taxon>Pirellulaceae</taxon>
        <taxon>Aureliella</taxon>
    </lineage>
</organism>
<dbReference type="AlphaFoldDB" id="A0A518GFT8"/>
<evidence type="ECO:0000313" key="2">
    <source>
        <dbReference type="EMBL" id="QDV27417.1"/>
    </source>
</evidence>
<keyword evidence="3" id="KW-1185">Reference proteome</keyword>
<accession>A0A518GFT8</accession>
<dbReference type="Gene3D" id="2.20.25.110">
    <property type="entry name" value="S-adenosyl-L-methionine-dependent methyltransferases"/>
    <property type="match status" value="1"/>
</dbReference>
<protein>
    <submittedName>
        <fullName evidence="2">dTDP-3-amino-3,4, 6-trideoxy-alpha-D-glucopyranose</fullName>
        <ecNumber evidence="2">2.1.1.234</ecNumber>
    </submittedName>
</protein>
<dbReference type="KEGG" id="ahel:Q31a_58060"/>
<evidence type="ECO:0000259" key="1">
    <source>
        <dbReference type="Pfam" id="PF13649"/>
    </source>
</evidence>
<name>A0A518GFT8_9BACT</name>
<dbReference type="GO" id="GO:0032259">
    <property type="term" value="P:methylation"/>
    <property type="evidence" value="ECO:0007669"/>
    <property type="project" value="UniProtKB-KW"/>
</dbReference>
<keyword evidence="2" id="KW-0808">Transferase</keyword>
<dbReference type="InterPro" id="IPR029063">
    <property type="entry name" value="SAM-dependent_MTases_sf"/>
</dbReference>
<dbReference type="CDD" id="cd02440">
    <property type="entry name" value="AdoMet_MTases"/>
    <property type="match status" value="1"/>
</dbReference>
<reference evidence="2 3" key="1">
    <citation type="submission" date="2019-02" db="EMBL/GenBank/DDBJ databases">
        <title>Deep-cultivation of Planctomycetes and their phenomic and genomic characterization uncovers novel biology.</title>
        <authorList>
            <person name="Wiegand S."/>
            <person name="Jogler M."/>
            <person name="Boedeker C."/>
            <person name="Pinto D."/>
            <person name="Vollmers J."/>
            <person name="Rivas-Marin E."/>
            <person name="Kohn T."/>
            <person name="Peeters S.H."/>
            <person name="Heuer A."/>
            <person name="Rast P."/>
            <person name="Oberbeckmann S."/>
            <person name="Bunk B."/>
            <person name="Jeske O."/>
            <person name="Meyerdierks A."/>
            <person name="Storesund J.E."/>
            <person name="Kallscheuer N."/>
            <person name="Luecker S."/>
            <person name="Lage O.M."/>
            <person name="Pohl T."/>
            <person name="Merkel B.J."/>
            <person name="Hornburger P."/>
            <person name="Mueller R.-W."/>
            <person name="Bruemmer F."/>
            <person name="Labrenz M."/>
            <person name="Spormann A.M."/>
            <person name="Op den Camp H."/>
            <person name="Overmann J."/>
            <person name="Amann R."/>
            <person name="Jetten M.S.M."/>
            <person name="Mascher T."/>
            <person name="Medema M.H."/>
            <person name="Devos D.P."/>
            <person name="Kaster A.-K."/>
            <person name="Ovreas L."/>
            <person name="Rohde M."/>
            <person name="Galperin M.Y."/>
            <person name="Jogler C."/>
        </authorList>
    </citation>
    <scope>NUCLEOTIDE SEQUENCE [LARGE SCALE GENOMIC DNA]</scope>
    <source>
        <strain evidence="2 3">Q31a</strain>
    </source>
</reference>
<dbReference type="Proteomes" id="UP000318017">
    <property type="component" value="Chromosome"/>
</dbReference>
<feature type="domain" description="Methyltransferase" evidence="1">
    <location>
        <begin position="45"/>
        <end position="140"/>
    </location>
</feature>
<dbReference type="InterPro" id="IPR041698">
    <property type="entry name" value="Methyltransf_25"/>
</dbReference>
<dbReference type="SUPFAM" id="SSF53335">
    <property type="entry name" value="S-adenosyl-L-methionine-dependent methyltransferases"/>
    <property type="match status" value="1"/>
</dbReference>
<dbReference type="Gene3D" id="3.40.50.150">
    <property type="entry name" value="Vaccinia Virus protein VP39"/>
    <property type="match status" value="1"/>
</dbReference>
<dbReference type="RefSeq" id="WP_231690947.1">
    <property type="nucleotide sequence ID" value="NZ_CP036298.1"/>
</dbReference>
<proteinExistence type="predicted"/>
<gene>
    <name evidence="2" type="primary">desVI</name>
    <name evidence="2" type="ORF">Q31a_58060</name>
</gene>
<keyword evidence="2" id="KW-0489">Methyltransferase</keyword>
<dbReference type="GO" id="GO:0008168">
    <property type="term" value="F:methyltransferase activity"/>
    <property type="evidence" value="ECO:0007669"/>
    <property type="project" value="UniProtKB-KW"/>
</dbReference>